<dbReference type="SUPFAM" id="SSF51206">
    <property type="entry name" value="cAMP-binding domain-like"/>
    <property type="match status" value="1"/>
</dbReference>
<dbReference type="AlphaFoldDB" id="A0A0E4H382"/>
<dbReference type="InterPro" id="IPR018490">
    <property type="entry name" value="cNMP-bd_dom_sf"/>
</dbReference>
<accession>A0A0E4H382</accession>
<proteinExistence type="predicted"/>
<dbReference type="Pfam" id="PF00027">
    <property type="entry name" value="cNMP_binding"/>
    <property type="match status" value="1"/>
</dbReference>
<dbReference type="OrthoDB" id="192231at2"/>
<sequence length="164" mass="17515">MIHTAAVSDLLALCADLPRESWQPGELIIEAGRLASRLYVLTSGSVTVERDDVPFARIDTPGAVFGEMALVLGQPATASVRASSETQCHVIDDPETFLTERPGAALAVLRLTASRLDGLTRYLVDVKEQLADEVGHLGMLGQIVDTLVHHHAAVRPGSVRDPDG</sequence>
<dbReference type="InterPro" id="IPR014710">
    <property type="entry name" value="RmlC-like_jellyroll"/>
</dbReference>
<dbReference type="CDD" id="cd00038">
    <property type="entry name" value="CAP_ED"/>
    <property type="match status" value="1"/>
</dbReference>
<reference evidence="2 3" key="1">
    <citation type="submission" date="2015-03" db="EMBL/GenBank/DDBJ databases">
        <authorList>
            <person name="Urmite Genomes"/>
        </authorList>
    </citation>
    <scope>NUCLEOTIDE SEQUENCE [LARGE SCALE GENOMIC DNA]</scope>
    <source>
        <strain evidence="2 3">CSUR P1491</strain>
    </source>
</reference>
<dbReference type="Gene3D" id="2.60.120.10">
    <property type="entry name" value="Jelly Rolls"/>
    <property type="match status" value="1"/>
</dbReference>
<organism evidence="2 3">
    <name type="scientific">Mycobacterium lentiflavum</name>
    <dbReference type="NCBI Taxonomy" id="141349"/>
    <lineage>
        <taxon>Bacteria</taxon>
        <taxon>Bacillati</taxon>
        <taxon>Actinomycetota</taxon>
        <taxon>Actinomycetes</taxon>
        <taxon>Mycobacteriales</taxon>
        <taxon>Mycobacteriaceae</taxon>
        <taxon>Mycobacterium</taxon>
        <taxon>Mycobacterium simiae complex</taxon>
    </lineage>
</organism>
<dbReference type="PROSITE" id="PS50042">
    <property type="entry name" value="CNMP_BINDING_3"/>
    <property type="match status" value="1"/>
</dbReference>
<evidence type="ECO:0000313" key="2">
    <source>
        <dbReference type="EMBL" id="CQD19042.1"/>
    </source>
</evidence>
<evidence type="ECO:0000313" key="3">
    <source>
        <dbReference type="Proteomes" id="UP000199251"/>
    </source>
</evidence>
<gene>
    <name evidence="2" type="ORF">BN1232_04428</name>
</gene>
<dbReference type="EMBL" id="CTEE01000001">
    <property type="protein sequence ID" value="CQD19042.1"/>
    <property type="molecule type" value="Genomic_DNA"/>
</dbReference>
<dbReference type="STRING" id="141349.BN1232_04428"/>
<feature type="domain" description="Cyclic nucleotide-binding" evidence="1">
    <location>
        <begin position="1"/>
        <end position="92"/>
    </location>
</feature>
<dbReference type="Proteomes" id="UP000199251">
    <property type="component" value="Unassembled WGS sequence"/>
</dbReference>
<dbReference type="InterPro" id="IPR000595">
    <property type="entry name" value="cNMP-bd_dom"/>
</dbReference>
<name>A0A0E4H382_MYCLN</name>
<protein>
    <submittedName>
        <fullName evidence="2">Cyclic nucleotide-binding domain protein</fullName>
    </submittedName>
</protein>
<dbReference type="SMART" id="SM00100">
    <property type="entry name" value="cNMP"/>
    <property type="match status" value="1"/>
</dbReference>
<evidence type="ECO:0000259" key="1">
    <source>
        <dbReference type="PROSITE" id="PS50042"/>
    </source>
</evidence>